<dbReference type="AlphaFoldDB" id="A0A381VRT8"/>
<gene>
    <name evidence="2" type="ORF">METZ01_LOCUS95625</name>
</gene>
<sequence length="62" mass="6978">MSESFEAIHPKTGRPPKRAAEGSSTTLTIRIPAEIKNQMIDRAEEYDLTVTEYLISLVERDA</sequence>
<proteinExistence type="predicted"/>
<evidence type="ECO:0000313" key="2">
    <source>
        <dbReference type="EMBL" id="SVA42771.1"/>
    </source>
</evidence>
<organism evidence="2">
    <name type="scientific">marine metagenome</name>
    <dbReference type="NCBI Taxonomy" id="408172"/>
    <lineage>
        <taxon>unclassified sequences</taxon>
        <taxon>metagenomes</taxon>
        <taxon>ecological metagenomes</taxon>
    </lineage>
</organism>
<dbReference type="EMBL" id="UINC01009541">
    <property type="protein sequence ID" value="SVA42771.1"/>
    <property type="molecule type" value="Genomic_DNA"/>
</dbReference>
<feature type="region of interest" description="Disordered" evidence="1">
    <location>
        <begin position="1"/>
        <end position="25"/>
    </location>
</feature>
<protein>
    <submittedName>
        <fullName evidence="2">Uncharacterized protein</fullName>
    </submittedName>
</protein>
<name>A0A381VRT8_9ZZZZ</name>
<evidence type="ECO:0000256" key="1">
    <source>
        <dbReference type="SAM" id="MobiDB-lite"/>
    </source>
</evidence>
<reference evidence="2" key="1">
    <citation type="submission" date="2018-05" db="EMBL/GenBank/DDBJ databases">
        <authorList>
            <person name="Lanie J.A."/>
            <person name="Ng W.-L."/>
            <person name="Kazmierczak K.M."/>
            <person name="Andrzejewski T.M."/>
            <person name="Davidsen T.M."/>
            <person name="Wayne K.J."/>
            <person name="Tettelin H."/>
            <person name="Glass J.I."/>
            <person name="Rusch D."/>
            <person name="Podicherti R."/>
            <person name="Tsui H.-C.T."/>
            <person name="Winkler M.E."/>
        </authorList>
    </citation>
    <scope>NUCLEOTIDE SEQUENCE</scope>
</reference>
<accession>A0A381VRT8</accession>